<evidence type="ECO:0000259" key="12">
    <source>
        <dbReference type="Pfam" id="PF09740"/>
    </source>
</evidence>
<feature type="region of interest" description="Disordered" evidence="11">
    <location>
        <begin position="239"/>
        <end position="287"/>
    </location>
</feature>
<dbReference type="InterPro" id="IPR049431">
    <property type="entry name" value="UVSSA_C"/>
</dbReference>
<evidence type="ECO:0000256" key="8">
    <source>
        <dbReference type="ARBA" id="ARBA00023054"/>
    </source>
</evidence>
<evidence type="ECO:0000256" key="9">
    <source>
        <dbReference type="ARBA" id="ARBA00023204"/>
    </source>
</evidence>
<keyword evidence="14" id="KW-1185">Reference proteome</keyword>
<keyword evidence="3" id="KW-0158">Chromosome</keyword>
<protein>
    <submittedName>
        <fullName evidence="13">UV-stimulated scaffold protein A</fullName>
    </submittedName>
</protein>
<evidence type="ECO:0000256" key="5">
    <source>
        <dbReference type="ARBA" id="ARBA00022763"/>
    </source>
</evidence>
<keyword evidence="8 10" id="KW-0175">Coiled coil</keyword>
<accession>A0A6A4VQS6</accession>
<reference evidence="13 14" key="1">
    <citation type="submission" date="2019-07" db="EMBL/GenBank/DDBJ databases">
        <title>Draft genome assembly of a fouling barnacle, Amphibalanus amphitrite (Darwin, 1854): The first reference genome for Thecostraca.</title>
        <authorList>
            <person name="Kim W."/>
        </authorList>
    </citation>
    <scope>NUCLEOTIDE SEQUENCE [LARGE SCALE GENOMIC DNA]</scope>
    <source>
        <strain evidence="13">SNU_AA5</strain>
        <tissue evidence="13">Soma without cirri and trophi</tissue>
    </source>
</reference>
<keyword evidence="4" id="KW-0479">Metal-binding</keyword>
<dbReference type="GO" id="GO:0005694">
    <property type="term" value="C:chromosome"/>
    <property type="evidence" value="ECO:0007669"/>
    <property type="project" value="UniProtKB-SubCell"/>
</dbReference>
<feature type="compositionally biased region" description="Low complexity" evidence="11">
    <location>
        <begin position="393"/>
        <end position="428"/>
    </location>
</feature>
<comment type="subcellular location">
    <subcellularLocation>
        <location evidence="1">Chromosome</location>
    </subcellularLocation>
</comment>
<dbReference type="InterPro" id="IPR049408">
    <property type="entry name" value="UVSSA_N_a-solenoid_rpt"/>
</dbReference>
<dbReference type="GO" id="GO:0009411">
    <property type="term" value="P:response to UV"/>
    <property type="evidence" value="ECO:0007669"/>
    <property type="project" value="InterPro"/>
</dbReference>
<sequence>MSASSSEEAAQRRELGQLVRQLTESGLPQLDAQLARRVRQLCRRSEPLVDAAYELTLRQLRRPHAERRLSALQLLDELFRRSHRLRQRAVADLQLIIDLCFETAGPLPAPAAAARRLTAAAAASLRHWHDTYADGYKKLAVAYRFLQQNRPGDLLPSRAEEEAARRAAEAERLRLERLKQAKLDQLQQEIGERRDEIVSTMTQVESCFSLLLPDVALLDAGADSGEDSDASDGEVEEVAGLVDEKEGGNVEGVDSGDPGEPHADSPPYDPDWAGSALRGHGQLSGRHRVEVTVPARPEPLAITDDNRAVVETLRGLVTAVRRSQLPTVQRWIQLTESAGGGDDSLRQLMAVRDALGSALRRYEALQLSSRRSDDAGSSSDDSDWEEVPDAEDASALAARAAASTNSQPATQSIGKPAQSSTAASSPAEPTKPPKRTEARGESTDAVVGSSKAGGESTETGEKPAKPTEAGVVAVEPEEAGAGSDSPPDSGSADERAARRARLLAQAPRLGYSADLVTWERGPGPAAGPAPHQCETARVWRSAADVAPPPAESADLRVTEFSGQFEPVEHRCGARLPSGRLCPRADRHKCPLHGPIVPRDEHGEPLSAELRQKEREARARGEDWQDPRLLAELRVTTGLDLTVGRGRRRRRAGGPGPGLTDLRRPASARRRLADKLFSAGTVRRLATALDRLDRRRHGDKFGDQFNYQVTGR</sequence>
<gene>
    <name evidence="13" type="primary">uvssa_0</name>
    <name evidence="13" type="ORF">FJT64_008310</name>
</gene>
<dbReference type="PANTHER" id="PTHR28670">
    <property type="entry name" value="UV-STIMULATED SCAFFOLD PROTEIN A"/>
    <property type="match status" value="1"/>
</dbReference>
<dbReference type="PANTHER" id="PTHR28670:SF1">
    <property type="entry name" value="UV-STIMULATED SCAFFOLD PROTEIN A"/>
    <property type="match status" value="1"/>
</dbReference>
<keyword evidence="5" id="KW-0227">DNA damage</keyword>
<feature type="coiled-coil region" evidence="10">
    <location>
        <begin position="158"/>
        <end position="185"/>
    </location>
</feature>
<keyword evidence="6" id="KW-0863">Zinc-finger</keyword>
<dbReference type="Pfam" id="PF20867">
    <property type="entry name" value="UVSSA_N"/>
    <property type="match status" value="1"/>
</dbReference>
<proteinExistence type="inferred from homology"/>
<dbReference type="InterPro" id="IPR018610">
    <property type="entry name" value="UVSSA"/>
</dbReference>
<feature type="compositionally biased region" description="Low complexity" evidence="11">
    <location>
        <begin position="468"/>
        <end position="490"/>
    </location>
</feature>
<feature type="region of interest" description="Disordered" evidence="11">
    <location>
        <begin position="367"/>
        <end position="499"/>
    </location>
</feature>
<evidence type="ECO:0000313" key="14">
    <source>
        <dbReference type="Proteomes" id="UP000440578"/>
    </source>
</evidence>
<dbReference type="Proteomes" id="UP000440578">
    <property type="component" value="Unassembled WGS sequence"/>
</dbReference>
<evidence type="ECO:0000313" key="13">
    <source>
        <dbReference type="EMBL" id="KAF0293914.1"/>
    </source>
</evidence>
<dbReference type="Pfam" id="PF09740">
    <property type="entry name" value="DUF2043"/>
    <property type="match status" value="1"/>
</dbReference>
<keyword evidence="7" id="KW-0862">Zinc</keyword>
<evidence type="ECO:0000256" key="2">
    <source>
        <dbReference type="ARBA" id="ARBA00009240"/>
    </source>
</evidence>
<feature type="compositionally biased region" description="Acidic residues" evidence="11">
    <location>
        <begin position="380"/>
        <end position="392"/>
    </location>
</feature>
<dbReference type="EMBL" id="VIIS01001714">
    <property type="protein sequence ID" value="KAF0293914.1"/>
    <property type="molecule type" value="Genomic_DNA"/>
</dbReference>
<dbReference type="GO" id="GO:0006283">
    <property type="term" value="P:transcription-coupled nucleotide-excision repair"/>
    <property type="evidence" value="ECO:0007669"/>
    <property type="project" value="TreeGrafter"/>
</dbReference>
<dbReference type="OrthoDB" id="5594015at2759"/>
<dbReference type="GO" id="GO:0008270">
    <property type="term" value="F:zinc ion binding"/>
    <property type="evidence" value="ECO:0007669"/>
    <property type="project" value="UniProtKB-KW"/>
</dbReference>
<name>A0A6A4VQS6_AMPAM</name>
<evidence type="ECO:0000256" key="10">
    <source>
        <dbReference type="SAM" id="Coils"/>
    </source>
</evidence>
<dbReference type="AlphaFoldDB" id="A0A6A4VQS6"/>
<comment type="caution">
    <text evidence="13">The sequence shown here is derived from an EMBL/GenBank/DDBJ whole genome shotgun (WGS) entry which is preliminary data.</text>
</comment>
<evidence type="ECO:0000256" key="6">
    <source>
        <dbReference type="ARBA" id="ARBA00022771"/>
    </source>
</evidence>
<feature type="domain" description="UV-stimulated scaffold protein A C-terminal" evidence="12">
    <location>
        <begin position="505"/>
        <end position="606"/>
    </location>
</feature>
<organism evidence="13 14">
    <name type="scientific">Amphibalanus amphitrite</name>
    <name type="common">Striped barnacle</name>
    <name type="synonym">Balanus amphitrite</name>
    <dbReference type="NCBI Taxonomy" id="1232801"/>
    <lineage>
        <taxon>Eukaryota</taxon>
        <taxon>Metazoa</taxon>
        <taxon>Ecdysozoa</taxon>
        <taxon>Arthropoda</taxon>
        <taxon>Crustacea</taxon>
        <taxon>Multicrustacea</taxon>
        <taxon>Cirripedia</taxon>
        <taxon>Thoracica</taxon>
        <taxon>Thoracicalcarea</taxon>
        <taxon>Balanomorpha</taxon>
        <taxon>Balanoidea</taxon>
        <taxon>Balanidae</taxon>
        <taxon>Amphibalaninae</taxon>
        <taxon>Amphibalanus</taxon>
    </lineage>
</organism>
<dbReference type="GO" id="GO:0000993">
    <property type="term" value="F:RNA polymerase II complex binding"/>
    <property type="evidence" value="ECO:0007669"/>
    <property type="project" value="TreeGrafter"/>
</dbReference>
<evidence type="ECO:0000256" key="3">
    <source>
        <dbReference type="ARBA" id="ARBA00022454"/>
    </source>
</evidence>
<evidence type="ECO:0000256" key="7">
    <source>
        <dbReference type="ARBA" id="ARBA00022833"/>
    </source>
</evidence>
<keyword evidence="9" id="KW-0234">DNA repair</keyword>
<evidence type="ECO:0000256" key="1">
    <source>
        <dbReference type="ARBA" id="ARBA00004286"/>
    </source>
</evidence>
<evidence type="ECO:0000256" key="4">
    <source>
        <dbReference type="ARBA" id="ARBA00022723"/>
    </source>
</evidence>
<evidence type="ECO:0000256" key="11">
    <source>
        <dbReference type="SAM" id="MobiDB-lite"/>
    </source>
</evidence>
<comment type="similarity">
    <text evidence="2">Belongs to the UVSSA family.</text>
</comment>